<sequence length="536" mass="57191">MRARRARDRKAACAITRVHEHPPAAAPALFSLRASLVSFPYLRSSLAHVRTLHHITMPTLVTMKIVLLLLVVAIAVSPSLVPALVAEVAPMVGSGGGRSSTDERQAGACRGAPSRYVNYHTLDTGVCGDVDVRPRIPLWLERTGVVLACDMAAELEPGGPPGDVLACAAATSLSPHRARSKVMESKWPHLHDLEEWAHPASPAFLFLSSRGPPLLSSLRSPTAQLGQPTTAQPNTAASPASSPAQLRAPSLSESLTSRAARAPSFSLRLTTWAHSSAPPPTSRRGQAGLRAAVEFASARLGAHAKGNLHRPYITAIPNPSRHPSSQRRETLAEPPPSSRARLAAALPPSACPGASPCGKEYAKPFFPSSFALQRSRKLAGAADPPLLAAGHHSGLNLSSDPQNRTHVVSSTSRAKRGEKPSSLAPSRANSGESPAARRREPPCSGEPSLDLISAVRFETDGSDLNRVWFTVNPTVDRDVSPRQQPAAAAPVLQKSPCIVVEPFEFTDDPVSEEQVQRQFTEEGKYNTDHPCYLYTD</sequence>
<feature type="transmembrane region" description="Helical" evidence="2">
    <location>
        <begin position="65"/>
        <end position="85"/>
    </location>
</feature>
<dbReference type="AlphaFoldDB" id="A0A835E818"/>
<evidence type="ECO:0000313" key="4">
    <source>
        <dbReference type="Proteomes" id="UP000636709"/>
    </source>
</evidence>
<accession>A0A835E818</accession>
<organism evidence="3 4">
    <name type="scientific">Digitaria exilis</name>
    <dbReference type="NCBI Taxonomy" id="1010633"/>
    <lineage>
        <taxon>Eukaryota</taxon>
        <taxon>Viridiplantae</taxon>
        <taxon>Streptophyta</taxon>
        <taxon>Embryophyta</taxon>
        <taxon>Tracheophyta</taxon>
        <taxon>Spermatophyta</taxon>
        <taxon>Magnoliopsida</taxon>
        <taxon>Liliopsida</taxon>
        <taxon>Poales</taxon>
        <taxon>Poaceae</taxon>
        <taxon>PACMAD clade</taxon>
        <taxon>Panicoideae</taxon>
        <taxon>Panicodae</taxon>
        <taxon>Paniceae</taxon>
        <taxon>Anthephorinae</taxon>
        <taxon>Digitaria</taxon>
    </lineage>
</organism>
<keyword evidence="2" id="KW-1133">Transmembrane helix</keyword>
<feature type="compositionally biased region" description="Polar residues" evidence="1">
    <location>
        <begin position="423"/>
        <end position="432"/>
    </location>
</feature>
<feature type="region of interest" description="Disordered" evidence="1">
    <location>
        <begin position="312"/>
        <end position="349"/>
    </location>
</feature>
<evidence type="ECO:0000256" key="1">
    <source>
        <dbReference type="SAM" id="MobiDB-lite"/>
    </source>
</evidence>
<dbReference type="EMBL" id="JACEFO010002196">
    <property type="protein sequence ID" value="KAF8674751.1"/>
    <property type="molecule type" value="Genomic_DNA"/>
</dbReference>
<dbReference type="Proteomes" id="UP000636709">
    <property type="component" value="Unassembled WGS sequence"/>
</dbReference>
<evidence type="ECO:0000256" key="2">
    <source>
        <dbReference type="SAM" id="Phobius"/>
    </source>
</evidence>
<feature type="region of interest" description="Disordered" evidence="1">
    <location>
        <begin position="217"/>
        <end position="259"/>
    </location>
</feature>
<keyword evidence="2" id="KW-0812">Transmembrane</keyword>
<feature type="region of interest" description="Disordered" evidence="1">
    <location>
        <begin position="390"/>
        <end position="448"/>
    </location>
</feature>
<feature type="compositionally biased region" description="Low complexity" evidence="1">
    <location>
        <begin position="217"/>
        <end position="252"/>
    </location>
</feature>
<proteinExistence type="predicted"/>
<protein>
    <submittedName>
        <fullName evidence="3">Uncharacterized protein</fullName>
    </submittedName>
</protein>
<feature type="compositionally biased region" description="Polar residues" evidence="1">
    <location>
        <begin position="395"/>
        <end position="412"/>
    </location>
</feature>
<keyword evidence="2" id="KW-0472">Membrane</keyword>
<gene>
    <name evidence="3" type="ORF">HU200_048032</name>
</gene>
<feature type="compositionally biased region" description="Low complexity" evidence="1">
    <location>
        <begin position="338"/>
        <end position="349"/>
    </location>
</feature>
<comment type="caution">
    <text evidence="3">The sequence shown here is derived from an EMBL/GenBank/DDBJ whole genome shotgun (WGS) entry which is preliminary data.</text>
</comment>
<name>A0A835E818_9POAL</name>
<keyword evidence="4" id="KW-1185">Reference proteome</keyword>
<reference evidence="3" key="1">
    <citation type="submission" date="2020-07" db="EMBL/GenBank/DDBJ databases">
        <title>Genome sequence and genetic diversity analysis of an under-domesticated orphan crop, white fonio (Digitaria exilis).</title>
        <authorList>
            <person name="Bennetzen J.L."/>
            <person name="Chen S."/>
            <person name="Ma X."/>
            <person name="Wang X."/>
            <person name="Yssel A.E.J."/>
            <person name="Chaluvadi S.R."/>
            <person name="Johnson M."/>
            <person name="Gangashetty P."/>
            <person name="Hamidou F."/>
            <person name="Sanogo M.D."/>
            <person name="Zwaenepoel A."/>
            <person name="Wallace J."/>
            <person name="Van De Peer Y."/>
            <person name="Van Deynze A."/>
        </authorList>
    </citation>
    <scope>NUCLEOTIDE SEQUENCE</scope>
    <source>
        <tissue evidence="3">Leaves</tissue>
    </source>
</reference>
<evidence type="ECO:0000313" key="3">
    <source>
        <dbReference type="EMBL" id="KAF8674751.1"/>
    </source>
</evidence>
<dbReference type="OrthoDB" id="1052227at2759"/>